<dbReference type="PANTHER" id="PTHR11850">
    <property type="entry name" value="HOMEOBOX PROTEIN TRANSCRIPTION FACTORS"/>
    <property type="match status" value="1"/>
</dbReference>
<keyword evidence="2" id="KW-0371">Homeobox</keyword>
<protein>
    <recommendedName>
        <fullName evidence="6">POX domain-containing protein</fullName>
    </recommendedName>
</protein>
<feature type="compositionally biased region" description="Basic and acidic residues" evidence="5">
    <location>
        <begin position="205"/>
        <end position="215"/>
    </location>
</feature>
<organism evidence="7 8">
    <name type="scientific">Castilleja foliolosa</name>
    <dbReference type="NCBI Taxonomy" id="1961234"/>
    <lineage>
        <taxon>Eukaryota</taxon>
        <taxon>Viridiplantae</taxon>
        <taxon>Streptophyta</taxon>
        <taxon>Embryophyta</taxon>
        <taxon>Tracheophyta</taxon>
        <taxon>Spermatophyta</taxon>
        <taxon>Magnoliopsida</taxon>
        <taxon>eudicotyledons</taxon>
        <taxon>Gunneridae</taxon>
        <taxon>Pentapetalae</taxon>
        <taxon>asterids</taxon>
        <taxon>lamiids</taxon>
        <taxon>Lamiales</taxon>
        <taxon>Orobanchaceae</taxon>
        <taxon>Pedicularideae</taxon>
        <taxon>Castillejinae</taxon>
        <taxon>Castilleja</taxon>
    </lineage>
</organism>
<dbReference type="EMBL" id="JAVIJP010000028">
    <property type="protein sequence ID" value="KAL3634231.1"/>
    <property type="molecule type" value="Genomic_DNA"/>
</dbReference>
<evidence type="ECO:0000256" key="2">
    <source>
        <dbReference type="ARBA" id="ARBA00023155"/>
    </source>
</evidence>
<keyword evidence="8" id="KW-1185">Reference proteome</keyword>
<comment type="caution">
    <text evidence="7">The sequence shown here is derived from an EMBL/GenBank/DDBJ whole genome shotgun (WGS) entry which is preliminary data.</text>
</comment>
<evidence type="ECO:0000256" key="3">
    <source>
        <dbReference type="ARBA" id="ARBA00023163"/>
    </source>
</evidence>
<dbReference type="SMART" id="SM00574">
    <property type="entry name" value="POX"/>
    <property type="match status" value="1"/>
</dbReference>
<feature type="compositionally biased region" description="Polar residues" evidence="5">
    <location>
        <begin position="192"/>
        <end position="204"/>
    </location>
</feature>
<feature type="domain" description="POX" evidence="6">
    <location>
        <begin position="148"/>
        <end position="285"/>
    </location>
</feature>
<evidence type="ECO:0000313" key="8">
    <source>
        <dbReference type="Proteomes" id="UP001632038"/>
    </source>
</evidence>
<gene>
    <name evidence="7" type="ORF">CASFOL_021285</name>
</gene>
<evidence type="ECO:0000256" key="4">
    <source>
        <dbReference type="ARBA" id="ARBA00023242"/>
    </source>
</evidence>
<sequence length="359" mass="40863">MSRSFSNEYERSMAARRQLGHHEWMIREQGFDEPLSSAQVDLSSGPPVYDPSGRVIFPEAIDFPWRKPDNVSDNQIQTTYEAADELHLIKASASSSQLHQGFTFTSPVHALSLSLSSLQGQEICSYNSNYGLEHMWDNHGNQGYFGYLESSRNVNSSRYLRAAQELLQEFCCVWRGDQLIKDNLKLKKSQDQRNPNLVSVGSSSSKDRDRPLLPSERAEYQRRKIKLLSLLDEVDARYSSYCEQMQAMVSSFDSIVGQGAAAPYTGLARKAMSRHFRWIKDAIVGEIRASCEALGESDLRGVTKGDTPRLKIVEKKYREQKALEGMMMEADESWRPQRGLPGRSVNILRAWLFDHFLHP</sequence>
<dbReference type="InterPro" id="IPR050224">
    <property type="entry name" value="TALE_homeobox"/>
</dbReference>
<proteinExistence type="predicted"/>
<dbReference type="Proteomes" id="UP001632038">
    <property type="component" value="Unassembled WGS sequence"/>
</dbReference>
<evidence type="ECO:0000256" key="1">
    <source>
        <dbReference type="ARBA" id="ARBA00023125"/>
    </source>
</evidence>
<dbReference type="Pfam" id="PF07526">
    <property type="entry name" value="POX"/>
    <property type="match status" value="1"/>
</dbReference>
<keyword evidence="1" id="KW-0238">DNA-binding</keyword>
<keyword evidence="3" id="KW-0804">Transcription</keyword>
<keyword evidence="4" id="KW-0539">Nucleus</keyword>
<dbReference type="AlphaFoldDB" id="A0ABD3CY35"/>
<evidence type="ECO:0000313" key="7">
    <source>
        <dbReference type="EMBL" id="KAL3634231.1"/>
    </source>
</evidence>
<evidence type="ECO:0000256" key="5">
    <source>
        <dbReference type="SAM" id="MobiDB-lite"/>
    </source>
</evidence>
<feature type="region of interest" description="Disordered" evidence="5">
    <location>
        <begin position="191"/>
        <end position="215"/>
    </location>
</feature>
<dbReference type="GO" id="GO:0003677">
    <property type="term" value="F:DNA binding"/>
    <property type="evidence" value="ECO:0007669"/>
    <property type="project" value="UniProtKB-KW"/>
</dbReference>
<reference evidence="8" key="1">
    <citation type="journal article" date="2024" name="IScience">
        <title>Strigolactones Initiate the Formation of Haustorium-like Structures in Castilleja.</title>
        <authorList>
            <person name="Buerger M."/>
            <person name="Peterson D."/>
            <person name="Chory J."/>
        </authorList>
    </citation>
    <scope>NUCLEOTIDE SEQUENCE [LARGE SCALE GENOMIC DNA]</scope>
</reference>
<dbReference type="InterPro" id="IPR006563">
    <property type="entry name" value="POX_dom"/>
</dbReference>
<name>A0ABD3CY35_9LAMI</name>
<evidence type="ECO:0000259" key="6">
    <source>
        <dbReference type="SMART" id="SM00574"/>
    </source>
</evidence>
<accession>A0ABD3CY35</accession>